<dbReference type="Gene3D" id="1.25.40.10">
    <property type="entry name" value="Tetratricopeptide repeat domain"/>
    <property type="match status" value="1"/>
</dbReference>
<feature type="repeat" description="TPR" evidence="3">
    <location>
        <begin position="64"/>
        <end position="97"/>
    </location>
</feature>
<organism evidence="4 5">
    <name type="scientific">Caulobacter hibisci</name>
    <dbReference type="NCBI Taxonomy" id="2035993"/>
    <lineage>
        <taxon>Bacteria</taxon>
        <taxon>Pseudomonadati</taxon>
        <taxon>Pseudomonadota</taxon>
        <taxon>Alphaproteobacteria</taxon>
        <taxon>Caulobacterales</taxon>
        <taxon>Caulobacteraceae</taxon>
        <taxon>Caulobacter</taxon>
    </lineage>
</organism>
<dbReference type="InterPro" id="IPR011990">
    <property type="entry name" value="TPR-like_helical_dom_sf"/>
</dbReference>
<accession>A0ABS0SVB4</accession>
<dbReference type="Proteomes" id="UP000639859">
    <property type="component" value="Unassembled WGS sequence"/>
</dbReference>
<dbReference type="SMART" id="SM00028">
    <property type="entry name" value="TPR"/>
    <property type="match status" value="5"/>
</dbReference>
<reference evidence="4 5" key="1">
    <citation type="submission" date="2020-11" db="EMBL/GenBank/DDBJ databases">
        <title>genome sequence of strain KACC 18849.</title>
        <authorList>
            <person name="Gao J."/>
            <person name="Zhang X."/>
        </authorList>
    </citation>
    <scope>NUCLEOTIDE SEQUENCE [LARGE SCALE GENOMIC DNA]</scope>
    <source>
        <strain evidence="4 5">KACC 18849</strain>
    </source>
</reference>
<protein>
    <submittedName>
        <fullName evidence="4">Tetratricopeptide repeat protein</fullName>
    </submittedName>
</protein>
<sequence length="570" mass="60816">MPPAKLRPSAATTLVSPMQRIADRIDEVSPAPRQLMIAASSDLAAGDFQAAERKAMAAAPQGGPLALRLLGFIYERWGQLPKAFTAYQAAHKLWPDDVDGVRDLARLARRLGQPALAADLLTRVRVAAPGDLADAQDLASTLRDLDRFDDALRVVREAMVLAPEDPNLWSLLGSIATQRGDDEDAKVFHDEAARLGPREIPVLANAAIARLDVGDAAGALAACDAALAASPSQPQAASIRMTRAFAQLCLGDIAGGWADYAARLLPERREAMAFDIAGARWTPERPLRGLSLLLVGEQGLGDEVMFGSLLPDLLSALGPSGRLALAVEPRLVSLFARGFPGVRVIPHTSTSLAGRTTRSAPEAGACDAWAPMGALLPLLRPSADRFAPRAFLSPDPDRLAHWRDWLASLGPGRKVGVMWRSRLMNGLRNRRFAPFETWTPVLRTPGAVFVNLQYGGPEPELAKAAAMGLDIRTPPGLDLMQDLEGVAALTCALDMVISPMTATSNIAAACGVETWIIASNPPWPMLGTGGYPWYPNVRAFAPEGADDWGPRLEEVAGALAERLDGKPLSL</sequence>
<dbReference type="EMBL" id="JADWOX010000001">
    <property type="protein sequence ID" value="MBI1682618.1"/>
    <property type="molecule type" value="Genomic_DNA"/>
</dbReference>
<evidence type="ECO:0000256" key="2">
    <source>
        <dbReference type="ARBA" id="ARBA00022803"/>
    </source>
</evidence>
<keyword evidence="2 3" id="KW-0802">TPR repeat</keyword>
<dbReference type="InterPro" id="IPR019734">
    <property type="entry name" value="TPR_rpt"/>
</dbReference>
<keyword evidence="1" id="KW-0677">Repeat</keyword>
<gene>
    <name evidence="4" type="ORF">I4Q42_02950</name>
</gene>
<dbReference type="RefSeq" id="WP_198574553.1">
    <property type="nucleotide sequence ID" value="NZ_JADWOX010000001.1"/>
</dbReference>
<evidence type="ECO:0000313" key="5">
    <source>
        <dbReference type="Proteomes" id="UP000639859"/>
    </source>
</evidence>
<name>A0ABS0SVB4_9CAUL</name>
<dbReference type="SUPFAM" id="SSF53756">
    <property type="entry name" value="UDP-Glycosyltransferase/glycogen phosphorylase"/>
    <property type="match status" value="1"/>
</dbReference>
<dbReference type="PROSITE" id="PS50005">
    <property type="entry name" value="TPR"/>
    <property type="match status" value="1"/>
</dbReference>
<evidence type="ECO:0000313" key="4">
    <source>
        <dbReference type="EMBL" id="MBI1682618.1"/>
    </source>
</evidence>
<dbReference type="PANTHER" id="PTHR45586">
    <property type="entry name" value="TPR REPEAT-CONTAINING PROTEIN PA4667"/>
    <property type="match status" value="1"/>
</dbReference>
<proteinExistence type="predicted"/>
<keyword evidence="5" id="KW-1185">Reference proteome</keyword>
<dbReference type="SUPFAM" id="SSF48452">
    <property type="entry name" value="TPR-like"/>
    <property type="match status" value="1"/>
</dbReference>
<comment type="caution">
    <text evidence="4">The sequence shown here is derived from an EMBL/GenBank/DDBJ whole genome shotgun (WGS) entry which is preliminary data.</text>
</comment>
<evidence type="ECO:0000256" key="3">
    <source>
        <dbReference type="PROSITE-ProRule" id="PRU00339"/>
    </source>
</evidence>
<evidence type="ECO:0000256" key="1">
    <source>
        <dbReference type="ARBA" id="ARBA00022737"/>
    </source>
</evidence>
<dbReference type="InterPro" id="IPR051012">
    <property type="entry name" value="CellSynth/LPSAsmb/PSIAsmb"/>
</dbReference>
<dbReference type="PANTHER" id="PTHR45586:SF1">
    <property type="entry name" value="LIPOPOLYSACCHARIDE ASSEMBLY PROTEIN B"/>
    <property type="match status" value="1"/>
</dbReference>